<sequence length="333" mass="36837">MPHRWSILRPLLYWLGCLAILTTILAACGGSATPTSNATGHTAAFNVQNQTASNTQGGQSTNTQKDSSTLSTPQYLIRTLKVDLSVKDTRAAASGLQTWIANDDPLSSSAGTSYQQIGDNLYIVSLTFSVQAQRYSDVYNYLRDYTTRNAGHLNGFDETVQNVTGTYVDTDSRIQNLKAEQARLQDLLSHAQALNDIITIEQRLTDVEGQIETLETQLNTLKSQVTYYTVTITLQPIRSFSPSQPVPNTGWSLGQTIHDAFFASVTVGEGLLNFLIWLLAFAIYIVPAVILLWLLWKWYQRSQESIYAPSSVATARPKSTPLPEPETHQTEVK</sequence>
<dbReference type="OrthoDB" id="9808253at2"/>
<keyword evidence="3" id="KW-0812">Transmembrane</keyword>
<evidence type="ECO:0000256" key="2">
    <source>
        <dbReference type="SAM" id="MobiDB-lite"/>
    </source>
</evidence>
<dbReference type="Gene3D" id="1.20.5.340">
    <property type="match status" value="1"/>
</dbReference>
<feature type="coiled-coil region" evidence="1">
    <location>
        <begin position="174"/>
        <end position="224"/>
    </location>
</feature>
<evidence type="ECO:0000256" key="1">
    <source>
        <dbReference type="SAM" id="Coils"/>
    </source>
</evidence>
<keyword evidence="3" id="KW-1133">Transmembrane helix</keyword>
<keyword evidence="6" id="KW-1185">Reference proteome</keyword>
<feature type="region of interest" description="Disordered" evidence="2">
    <location>
        <begin position="312"/>
        <end position="333"/>
    </location>
</feature>
<evidence type="ECO:0000313" key="6">
    <source>
        <dbReference type="Proteomes" id="UP000287352"/>
    </source>
</evidence>
<name>A0A402A0V4_9CHLR</name>
<feature type="transmembrane region" description="Helical" evidence="3">
    <location>
        <begin position="274"/>
        <end position="296"/>
    </location>
</feature>
<evidence type="ECO:0000313" key="5">
    <source>
        <dbReference type="EMBL" id="GCE12744.1"/>
    </source>
</evidence>
<dbReference type="InterPro" id="IPR025645">
    <property type="entry name" value="DUF4349"/>
</dbReference>
<keyword evidence="3" id="KW-0472">Membrane</keyword>
<keyword evidence="1" id="KW-0175">Coiled coil</keyword>
<dbReference type="Proteomes" id="UP000287352">
    <property type="component" value="Unassembled WGS sequence"/>
</dbReference>
<dbReference type="AlphaFoldDB" id="A0A402A0V4"/>
<accession>A0A402A0V4</accession>
<comment type="caution">
    <text evidence="5">The sequence shown here is derived from an EMBL/GenBank/DDBJ whole genome shotgun (WGS) entry which is preliminary data.</text>
</comment>
<protein>
    <recommendedName>
        <fullName evidence="4">DUF4349 domain-containing protein</fullName>
    </recommendedName>
</protein>
<dbReference type="PROSITE" id="PS51257">
    <property type="entry name" value="PROKAR_LIPOPROTEIN"/>
    <property type="match status" value="1"/>
</dbReference>
<evidence type="ECO:0000259" key="4">
    <source>
        <dbReference type="Pfam" id="PF14257"/>
    </source>
</evidence>
<evidence type="ECO:0000256" key="3">
    <source>
        <dbReference type="SAM" id="Phobius"/>
    </source>
</evidence>
<proteinExistence type="predicted"/>
<gene>
    <name evidence="5" type="ORF">KTT_26030</name>
</gene>
<dbReference type="EMBL" id="BIFR01000001">
    <property type="protein sequence ID" value="GCE12744.1"/>
    <property type="molecule type" value="Genomic_DNA"/>
</dbReference>
<reference evidence="6" key="1">
    <citation type="submission" date="2018-12" db="EMBL/GenBank/DDBJ databases">
        <title>Tengunoibacter tsumagoiensis gen. nov., sp. nov., Dictyobacter kobayashii sp. nov., D. alpinus sp. nov., and D. joshuensis sp. nov. and description of Dictyobacteraceae fam. nov. within the order Ktedonobacterales isolated from Tengu-no-mugimeshi.</title>
        <authorList>
            <person name="Wang C.M."/>
            <person name="Zheng Y."/>
            <person name="Sakai Y."/>
            <person name="Toyoda A."/>
            <person name="Minakuchi Y."/>
            <person name="Abe K."/>
            <person name="Yokota A."/>
            <person name="Yabe S."/>
        </authorList>
    </citation>
    <scope>NUCLEOTIDE SEQUENCE [LARGE SCALE GENOMIC DNA]</scope>
    <source>
        <strain evidence="6">Uno3</strain>
    </source>
</reference>
<dbReference type="Pfam" id="PF14257">
    <property type="entry name" value="DUF4349"/>
    <property type="match status" value="1"/>
</dbReference>
<feature type="domain" description="DUF4349" evidence="4">
    <location>
        <begin position="75"/>
        <end position="293"/>
    </location>
</feature>
<dbReference type="RefSeq" id="WP_126580337.1">
    <property type="nucleotide sequence ID" value="NZ_BIFR01000001.1"/>
</dbReference>
<organism evidence="5 6">
    <name type="scientific">Tengunoibacter tsumagoiensis</name>
    <dbReference type="NCBI Taxonomy" id="2014871"/>
    <lineage>
        <taxon>Bacteria</taxon>
        <taxon>Bacillati</taxon>
        <taxon>Chloroflexota</taxon>
        <taxon>Ktedonobacteria</taxon>
        <taxon>Ktedonobacterales</taxon>
        <taxon>Dictyobacteraceae</taxon>
        <taxon>Tengunoibacter</taxon>
    </lineage>
</organism>